<dbReference type="Gene3D" id="3.40.30.10">
    <property type="entry name" value="Glutaredoxin"/>
    <property type="match status" value="1"/>
</dbReference>
<sequence>MKVEIWSDIVCPFCYVGKKHLELALEQLPFKNEVEVIWRSYMLDPNLPVEGLNKTKKAYLVEDKGYSLEQVEGMMKHLEATGKEIGIDFNHDDLVPVNTLQAHRLTHFAQERGKGNEMEEVLFYAHFTAAENVGVKEVLTRLATSIGLEKAEVETFLASNRELEAIQADIEVAKNLGISGVPFFVLDQKYGVSGAQPVEVFVEALTQAYNEKIEQLKTDDTANSCGIDGCN</sequence>
<dbReference type="CDD" id="cd03024">
    <property type="entry name" value="DsbA_FrnE"/>
    <property type="match status" value="1"/>
</dbReference>
<dbReference type="GO" id="GO:0016491">
    <property type="term" value="F:oxidoreductase activity"/>
    <property type="evidence" value="ECO:0007669"/>
    <property type="project" value="InterPro"/>
</dbReference>
<reference evidence="3" key="1">
    <citation type="submission" date="2016-10" db="EMBL/GenBank/DDBJ databases">
        <authorList>
            <person name="Varghese N."/>
            <person name="Submissions S."/>
        </authorList>
    </citation>
    <scope>NUCLEOTIDE SEQUENCE [LARGE SCALE GENOMIC DNA]</scope>
    <source>
        <strain evidence="3">DSM 26542</strain>
    </source>
</reference>
<dbReference type="GO" id="GO:0016853">
    <property type="term" value="F:isomerase activity"/>
    <property type="evidence" value="ECO:0007669"/>
    <property type="project" value="UniProtKB-KW"/>
</dbReference>
<dbReference type="AlphaFoldDB" id="A0A1I3STA4"/>
<dbReference type="EMBL" id="FORU01000011">
    <property type="protein sequence ID" value="SFJ60811.1"/>
    <property type="molecule type" value="Genomic_DNA"/>
</dbReference>
<feature type="domain" description="DSBA-like thioredoxin" evidence="1">
    <location>
        <begin position="3"/>
        <end position="205"/>
    </location>
</feature>
<dbReference type="InterPro" id="IPR036249">
    <property type="entry name" value="Thioredoxin-like_sf"/>
</dbReference>
<keyword evidence="2" id="KW-0413">Isomerase</keyword>
<dbReference type="SUPFAM" id="SSF52833">
    <property type="entry name" value="Thioredoxin-like"/>
    <property type="match status" value="1"/>
</dbReference>
<evidence type="ECO:0000259" key="1">
    <source>
        <dbReference type="Pfam" id="PF01323"/>
    </source>
</evidence>
<protein>
    <submittedName>
        <fullName evidence="2">Predicted dithiol-disulfide isomerase, DsbA family</fullName>
    </submittedName>
</protein>
<dbReference type="Proteomes" id="UP000243887">
    <property type="component" value="Unassembled WGS sequence"/>
</dbReference>
<dbReference type="PANTHER" id="PTHR13887:SF41">
    <property type="entry name" value="THIOREDOXIN SUPERFAMILY PROTEIN"/>
    <property type="match status" value="1"/>
</dbReference>
<dbReference type="OrthoDB" id="9799122at2"/>
<organism evidence="2 3">
    <name type="scientific">Myroides guanonis</name>
    <dbReference type="NCBI Taxonomy" id="1150112"/>
    <lineage>
        <taxon>Bacteria</taxon>
        <taxon>Pseudomonadati</taxon>
        <taxon>Bacteroidota</taxon>
        <taxon>Flavobacteriia</taxon>
        <taxon>Flavobacteriales</taxon>
        <taxon>Flavobacteriaceae</taxon>
        <taxon>Myroides</taxon>
    </lineage>
</organism>
<dbReference type="RefSeq" id="WP_090679726.1">
    <property type="nucleotide sequence ID" value="NZ_FORU01000011.1"/>
</dbReference>
<dbReference type="PANTHER" id="PTHR13887">
    <property type="entry name" value="GLUTATHIONE S-TRANSFERASE KAPPA"/>
    <property type="match status" value="1"/>
</dbReference>
<dbReference type="Pfam" id="PF01323">
    <property type="entry name" value="DSBA"/>
    <property type="match status" value="1"/>
</dbReference>
<proteinExistence type="predicted"/>
<gene>
    <name evidence="2" type="ORF">SAMN04487893_11143</name>
</gene>
<evidence type="ECO:0000313" key="2">
    <source>
        <dbReference type="EMBL" id="SFJ60811.1"/>
    </source>
</evidence>
<keyword evidence="3" id="KW-1185">Reference proteome</keyword>
<name>A0A1I3STA4_9FLAO</name>
<dbReference type="STRING" id="1150112.SAMN04487893_11143"/>
<dbReference type="InterPro" id="IPR001853">
    <property type="entry name" value="DSBA-like_thioredoxin_dom"/>
</dbReference>
<accession>A0A1I3STA4</accession>
<evidence type="ECO:0000313" key="3">
    <source>
        <dbReference type="Proteomes" id="UP000243887"/>
    </source>
</evidence>